<dbReference type="Proteomes" id="UP000821837">
    <property type="component" value="Chromosome 3"/>
</dbReference>
<proteinExistence type="predicted"/>
<dbReference type="AlphaFoldDB" id="A0A9D4PZ84"/>
<keyword evidence="2" id="KW-1185">Reference proteome</keyword>
<gene>
    <name evidence="1" type="ORF">HPB52_010725</name>
</gene>
<comment type="caution">
    <text evidence="1">The sequence shown here is derived from an EMBL/GenBank/DDBJ whole genome shotgun (WGS) entry which is preliminary data.</text>
</comment>
<evidence type="ECO:0000313" key="1">
    <source>
        <dbReference type="EMBL" id="KAH7961607.1"/>
    </source>
</evidence>
<reference evidence="1" key="1">
    <citation type="journal article" date="2020" name="Cell">
        <title>Large-Scale Comparative Analyses of Tick Genomes Elucidate Their Genetic Diversity and Vector Capacities.</title>
        <authorList>
            <consortium name="Tick Genome and Microbiome Consortium (TIGMIC)"/>
            <person name="Jia N."/>
            <person name="Wang J."/>
            <person name="Shi W."/>
            <person name="Du L."/>
            <person name="Sun Y."/>
            <person name="Zhan W."/>
            <person name="Jiang J.F."/>
            <person name="Wang Q."/>
            <person name="Zhang B."/>
            <person name="Ji P."/>
            <person name="Bell-Sakyi L."/>
            <person name="Cui X.M."/>
            <person name="Yuan T.T."/>
            <person name="Jiang B.G."/>
            <person name="Yang W.F."/>
            <person name="Lam T.T."/>
            <person name="Chang Q.C."/>
            <person name="Ding S.J."/>
            <person name="Wang X.J."/>
            <person name="Zhu J.G."/>
            <person name="Ruan X.D."/>
            <person name="Zhao L."/>
            <person name="Wei J.T."/>
            <person name="Ye R.Z."/>
            <person name="Que T.C."/>
            <person name="Du C.H."/>
            <person name="Zhou Y.H."/>
            <person name="Cheng J.X."/>
            <person name="Dai P.F."/>
            <person name="Guo W.B."/>
            <person name="Han X.H."/>
            <person name="Huang E.J."/>
            <person name="Li L.F."/>
            <person name="Wei W."/>
            <person name="Gao Y.C."/>
            <person name="Liu J.Z."/>
            <person name="Shao H.Z."/>
            <person name="Wang X."/>
            <person name="Wang C.C."/>
            <person name="Yang T.C."/>
            <person name="Huo Q.B."/>
            <person name="Li W."/>
            <person name="Chen H.Y."/>
            <person name="Chen S.E."/>
            <person name="Zhou L.G."/>
            <person name="Ni X.B."/>
            <person name="Tian J.H."/>
            <person name="Sheng Y."/>
            <person name="Liu T."/>
            <person name="Pan Y.S."/>
            <person name="Xia L.Y."/>
            <person name="Li J."/>
            <person name="Zhao F."/>
            <person name="Cao W.C."/>
        </authorList>
    </citation>
    <scope>NUCLEOTIDE SEQUENCE</scope>
    <source>
        <strain evidence="1">Rsan-2018</strain>
    </source>
</reference>
<dbReference type="EMBL" id="JABSTV010001249">
    <property type="protein sequence ID" value="KAH7961607.1"/>
    <property type="molecule type" value="Genomic_DNA"/>
</dbReference>
<organism evidence="1 2">
    <name type="scientific">Rhipicephalus sanguineus</name>
    <name type="common">Brown dog tick</name>
    <name type="synonym">Ixodes sanguineus</name>
    <dbReference type="NCBI Taxonomy" id="34632"/>
    <lineage>
        <taxon>Eukaryota</taxon>
        <taxon>Metazoa</taxon>
        <taxon>Ecdysozoa</taxon>
        <taxon>Arthropoda</taxon>
        <taxon>Chelicerata</taxon>
        <taxon>Arachnida</taxon>
        <taxon>Acari</taxon>
        <taxon>Parasitiformes</taxon>
        <taxon>Ixodida</taxon>
        <taxon>Ixodoidea</taxon>
        <taxon>Ixodidae</taxon>
        <taxon>Rhipicephalinae</taxon>
        <taxon>Rhipicephalus</taxon>
        <taxon>Rhipicephalus</taxon>
    </lineage>
</organism>
<evidence type="ECO:0000313" key="2">
    <source>
        <dbReference type="Proteomes" id="UP000821837"/>
    </source>
</evidence>
<name>A0A9D4PZ84_RHISA</name>
<protein>
    <submittedName>
        <fullName evidence="1">Uncharacterized protein</fullName>
    </submittedName>
</protein>
<reference evidence="1" key="2">
    <citation type="submission" date="2021-09" db="EMBL/GenBank/DDBJ databases">
        <authorList>
            <person name="Jia N."/>
            <person name="Wang J."/>
            <person name="Shi W."/>
            <person name="Du L."/>
            <person name="Sun Y."/>
            <person name="Zhan W."/>
            <person name="Jiang J."/>
            <person name="Wang Q."/>
            <person name="Zhang B."/>
            <person name="Ji P."/>
            <person name="Sakyi L.B."/>
            <person name="Cui X."/>
            <person name="Yuan T."/>
            <person name="Jiang B."/>
            <person name="Yang W."/>
            <person name="Lam T.T.-Y."/>
            <person name="Chang Q."/>
            <person name="Ding S."/>
            <person name="Wang X."/>
            <person name="Zhu J."/>
            <person name="Ruan X."/>
            <person name="Zhao L."/>
            <person name="Wei J."/>
            <person name="Que T."/>
            <person name="Du C."/>
            <person name="Cheng J."/>
            <person name="Dai P."/>
            <person name="Han X."/>
            <person name="Huang E."/>
            <person name="Gao Y."/>
            <person name="Liu J."/>
            <person name="Shao H."/>
            <person name="Ye R."/>
            <person name="Li L."/>
            <person name="Wei W."/>
            <person name="Wang X."/>
            <person name="Wang C."/>
            <person name="Huo Q."/>
            <person name="Li W."/>
            <person name="Guo W."/>
            <person name="Chen H."/>
            <person name="Chen S."/>
            <person name="Zhou L."/>
            <person name="Zhou L."/>
            <person name="Ni X."/>
            <person name="Tian J."/>
            <person name="Zhou Y."/>
            <person name="Sheng Y."/>
            <person name="Liu T."/>
            <person name="Pan Y."/>
            <person name="Xia L."/>
            <person name="Li J."/>
            <person name="Zhao F."/>
            <person name="Cao W."/>
        </authorList>
    </citation>
    <scope>NUCLEOTIDE SEQUENCE</scope>
    <source>
        <strain evidence="1">Rsan-2018</strain>
        <tissue evidence="1">Larvae</tissue>
    </source>
</reference>
<sequence length="119" mass="12912">MTEKGKVLALGDITVPKICTSILQKGPKFATETRLSPVYKVLHSRDVSARVPEDLRPRCVIECVEVVKRTHGKEPPTPPPGYCLHHLGHDGSRLYACGTVTLESTSGYARSSIKTSAAL</sequence>
<accession>A0A9D4PZ84</accession>